<feature type="transmembrane region" description="Helical" evidence="1">
    <location>
        <begin position="71"/>
        <end position="92"/>
    </location>
</feature>
<dbReference type="EMBL" id="PVNL01000117">
    <property type="protein sequence ID" value="PRQ01274.1"/>
    <property type="molecule type" value="Genomic_DNA"/>
</dbReference>
<comment type="caution">
    <text evidence="2">The sequence shown here is derived from an EMBL/GenBank/DDBJ whole genome shotgun (WGS) entry which is preliminary data.</text>
</comment>
<keyword evidence="1" id="KW-0472">Membrane</keyword>
<evidence type="ECO:0000256" key="1">
    <source>
        <dbReference type="SAM" id="Phobius"/>
    </source>
</evidence>
<feature type="transmembrane region" description="Helical" evidence="1">
    <location>
        <begin position="184"/>
        <end position="202"/>
    </location>
</feature>
<name>A0A2S9Y839_9BACT</name>
<feature type="transmembrane region" description="Helical" evidence="1">
    <location>
        <begin position="151"/>
        <end position="172"/>
    </location>
</feature>
<gene>
    <name evidence="2" type="ORF">ENSA7_58790</name>
</gene>
<dbReference type="AlphaFoldDB" id="A0A2S9Y839"/>
<feature type="transmembrane region" description="Helical" evidence="1">
    <location>
        <begin position="112"/>
        <end position="131"/>
    </location>
</feature>
<dbReference type="Proteomes" id="UP000238823">
    <property type="component" value="Unassembled WGS sequence"/>
</dbReference>
<keyword evidence="1" id="KW-0812">Transmembrane</keyword>
<accession>A0A2S9Y839</accession>
<proteinExistence type="predicted"/>
<sequence>MVTRTAFRALAVYFILYTAPFPLNCLPWLGELLAEAVSLLRSELATWVGRVVFGIDDLFTGPTGSGDTTEVQLIVLINVFITIVAVIVWSLVDRKQRDHAAAKRWLEHGCAWFLGITITYYGWAKIIPTQFPTPSLTRLLSTYGESSPMGLLWTFMGASPAYCVFTGLAETLGGTLVLFRRTRTLGALICVGVMTNVVMLNLCYDVPVKLFSLHLLALASGLAWLDRERLFALFWSHEAVPARELPPLFASRRGQIAGRVTAIALLAWVTYTSIDQGLDAYRSYGDGREHPPLYGIYDVDSFSLDAEELPPLTTDAVRWRALVIDSALPIELVDFERPGYITIQQMDGALSYHVVEYDTEALTMTVMPSGAYELDDDAEADVLRFEQTIDGLVVTGTWQGQALEARLQQRPRSKLVLLERGFHWINETPYNL</sequence>
<feature type="transmembrane region" description="Helical" evidence="1">
    <location>
        <begin position="7"/>
        <end position="29"/>
    </location>
</feature>
<evidence type="ECO:0008006" key="4">
    <source>
        <dbReference type="Google" id="ProtNLM"/>
    </source>
</evidence>
<evidence type="ECO:0000313" key="2">
    <source>
        <dbReference type="EMBL" id="PRQ01274.1"/>
    </source>
</evidence>
<evidence type="ECO:0000313" key="3">
    <source>
        <dbReference type="Proteomes" id="UP000238823"/>
    </source>
</evidence>
<protein>
    <recommendedName>
        <fullName evidence="4">DoxX family protein</fullName>
    </recommendedName>
</protein>
<reference evidence="2 3" key="1">
    <citation type="submission" date="2018-03" db="EMBL/GenBank/DDBJ databases">
        <title>Draft Genome Sequences of the Obligatory Marine Myxobacteria Enhygromyxa salina SWB007.</title>
        <authorList>
            <person name="Poehlein A."/>
            <person name="Moghaddam J.A."/>
            <person name="Harms H."/>
            <person name="Alanjari M."/>
            <person name="Koenig G.M."/>
            <person name="Daniel R."/>
            <person name="Schaeberle T.F."/>
        </authorList>
    </citation>
    <scope>NUCLEOTIDE SEQUENCE [LARGE SCALE GENOMIC DNA]</scope>
    <source>
        <strain evidence="2 3">SWB007</strain>
    </source>
</reference>
<keyword evidence="1" id="KW-1133">Transmembrane helix</keyword>
<organism evidence="2 3">
    <name type="scientific">Enhygromyxa salina</name>
    <dbReference type="NCBI Taxonomy" id="215803"/>
    <lineage>
        <taxon>Bacteria</taxon>
        <taxon>Pseudomonadati</taxon>
        <taxon>Myxococcota</taxon>
        <taxon>Polyangia</taxon>
        <taxon>Nannocystales</taxon>
        <taxon>Nannocystaceae</taxon>
        <taxon>Enhygromyxa</taxon>
    </lineage>
</organism>